<dbReference type="AlphaFoldDB" id="A0A0R3S799"/>
<dbReference type="Gene3D" id="1.20.1070.10">
    <property type="entry name" value="Rhodopsin 7-helix transmembrane proteins"/>
    <property type="match status" value="1"/>
</dbReference>
<evidence type="ECO:0000313" key="7">
    <source>
        <dbReference type="Proteomes" id="UP000050640"/>
    </source>
</evidence>
<dbReference type="GO" id="GO:0004888">
    <property type="term" value="F:transmembrane signaling receptor activity"/>
    <property type="evidence" value="ECO:0007669"/>
    <property type="project" value="InterPro"/>
</dbReference>
<keyword evidence="2 5" id="KW-0812">Transmembrane</keyword>
<dbReference type="GO" id="GO:0007166">
    <property type="term" value="P:cell surface receptor signaling pathway"/>
    <property type="evidence" value="ECO:0007669"/>
    <property type="project" value="InterPro"/>
</dbReference>
<evidence type="ECO:0000256" key="5">
    <source>
        <dbReference type="SAM" id="Phobius"/>
    </source>
</evidence>
<feature type="domain" description="G-protein coupled receptors family 2 profile 2" evidence="6">
    <location>
        <begin position="1"/>
        <end position="172"/>
    </location>
</feature>
<feature type="transmembrane region" description="Helical" evidence="5">
    <location>
        <begin position="115"/>
        <end position="134"/>
    </location>
</feature>
<feature type="transmembrane region" description="Helical" evidence="5">
    <location>
        <begin position="154"/>
        <end position="178"/>
    </location>
</feature>
<evidence type="ECO:0000313" key="8">
    <source>
        <dbReference type="WBParaSite" id="EEL_0001067101-mRNA-1"/>
    </source>
</evidence>
<accession>A0A0R3S799</accession>
<reference evidence="8" key="1">
    <citation type="submission" date="2017-02" db="UniProtKB">
        <authorList>
            <consortium name="WormBaseParasite"/>
        </authorList>
    </citation>
    <scope>IDENTIFICATION</scope>
</reference>
<proteinExistence type="predicted"/>
<evidence type="ECO:0000256" key="3">
    <source>
        <dbReference type="ARBA" id="ARBA00022989"/>
    </source>
</evidence>
<protein>
    <submittedName>
        <fullName evidence="8">G_PROTEIN_RECEP_F2_4 domain-containing protein</fullName>
    </submittedName>
</protein>
<dbReference type="WBParaSite" id="EEL_0001067101-mRNA-1">
    <property type="protein sequence ID" value="EEL_0001067101-mRNA-1"/>
    <property type="gene ID" value="EEL_0001067101"/>
</dbReference>
<dbReference type="Proteomes" id="UP000050640">
    <property type="component" value="Unplaced"/>
</dbReference>
<dbReference type="PROSITE" id="PS50261">
    <property type="entry name" value="G_PROTEIN_RECEP_F2_4"/>
    <property type="match status" value="1"/>
</dbReference>
<sequence length="223" mass="24729">MYFIAYGIPLIAMSTVLATDILSRDESLKFCFPSSTMHVEIFAYAVYVPLFICAILILGIVFSILRLLITARRLSVDLSQQYMDNKSAEENITQTRNETTSAELSRRTSTATTQLLWLLLIAVLYSLDCYAAATHVNQLNNSGLSATFNSYFNALLNVLLALAIFYLFTLESICTILLKARDSGGSVCVTKPVVSALYNYNERIVPLVQRGSTAGCFVEGEWV</sequence>
<keyword evidence="7" id="KW-1185">Reference proteome</keyword>
<evidence type="ECO:0000256" key="1">
    <source>
        <dbReference type="ARBA" id="ARBA00004141"/>
    </source>
</evidence>
<evidence type="ECO:0000259" key="6">
    <source>
        <dbReference type="PROSITE" id="PS50261"/>
    </source>
</evidence>
<organism evidence="7 8">
    <name type="scientific">Elaeophora elaphi</name>
    <dbReference type="NCBI Taxonomy" id="1147741"/>
    <lineage>
        <taxon>Eukaryota</taxon>
        <taxon>Metazoa</taxon>
        <taxon>Ecdysozoa</taxon>
        <taxon>Nematoda</taxon>
        <taxon>Chromadorea</taxon>
        <taxon>Rhabditida</taxon>
        <taxon>Spirurina</taxon>
        <taxon>Spiruromorpha</taxon>
        <taxon>Filarioidea</taxon>
        <taxon>Onchocercidae</taxon>
        <taxon>Elaeophora</taxon>
    </lineage>
</organism>
<keyword evidence="4 5" id="KW-0472">Membrane</keyword>
<evidence type="ECO:0000256" key="2">
    <source>
        <dbReference type="ARBA" id="ARBA00022692"/>
    </source>
</evidence>
<dbReference type="GO" id="GO:0016020">
    <property type="term" value="C:membrane"/>
    <property type="evidence" value="ECO:0007669"/>
    <property type="project" value="UniProtKB-SubCell"/>
</dbReference>
<evidence type="ECO:0000256" key="4">
    <source>
        <dbReference type="ARBA" id="ARBA00023136"/>
    </source>
</evidence>
<dbReference type="InterPro" id="IPR017981">
    <property type="entry name" value="GPCR_2-like_7TM"/>
</dbReference>
<feature type="transmembrane region" description="Helical" evidence="5">
    <location>
        <begin position="42"/>
        <end position="65"/>
    </location>
</feature>
<name>A0A0R3S799_9BILA</name>
<comment type="subcellular location">
    <subcellularLocation>
        <location evidence="1">Membrane</location>
        <topology evidence="1">Multi-pass membrane protein</topology>
    </subcellularLocation>
</comment>
<keyword evidence="3 5" id="KW-1133">Transmembrane helix</keyword>